<dbReference type="OrthoDB" id="547098at2759"/>
<reference evidence="2" key="1">
    <citation type="submission" date="2025-08" db="UniProtKB">
        <authorList>
            <consortium name="RefSeq"/>
        </authorList>
    </citation>
    <scope>IDENTIFICATION</scope>
</reference>
<dbReference type="AlphaFoldDB" id="A0A6J0PGD7"/>
<proteinExistence type="predicted"/>
<dbReference type="InParanoid" id="A0A6J0PGD7"/>
<name>A0A6J0PGD7_ELAGV</name>
<gene>
    <name evidence="2" type="primary">LOC105041370</name>
</gene>
<dbReference type="Proteomes" id="UP000504607">
    <property type="component" value="Chromosome 3"/>
</dbReference>
<protein>
    <submittedName>
        <fullName evidence="2">Uncharacterized protein LOC105041370</fullName>
    </submittedName>
</protein>
<dbReference type="RefSeq" id="XP_019704691.1">
    <property type="nucleotide sequence ID" value="XM_019849132.2"/>
</dbReference>
<organism evidence="1 2">
    <name type="scientific">Elaeis guineensis var. tenera</name>
    <name type="common">Oil palm</name>
    <dbReference type="NCBI Taxonomy" id="51953"/>
    <lineage>
        <taxon>Eukaryota</taxon>
        <taxon>Viridiplantae</taxon>
        <taxon>Streptophyta</taxon>
        <taxon>Embryophyta</taxon>
        <taxon>Tracheophyta</taxon>
        <taxon>Spermatophyta</taxon>
        <taxon>Magnoliopsida</taxon>
        <taxon>Liliopsida</taxon>
        <taxon>Arecaceae</taxon>
        <taxon>Arecoideae</taxon>
        <taxon>Cocoseae</taxon>
        <taxon>Elaeidinae</taxon>
        <taxon>Elaeis</taxon>
    </lineage>
</organism>
<evidence type="ECO:0000313" key="1">
    <source>
        <dbReference type="Proteomes" id="UP000504607"/>
    </source>
</evidence>
<accession>A0A6J0PGD7</accession>
<keyword evidence="1" id="KW-1185">Reference proteome</keyword>
<evidence type="ECO:0000313" key="2">
    <source>
        <dbReference type="RefSeq" id="XP_019704691.1"/>
    </source>
</evidence>
<sequence>MLVQGMILDDGNIADKSCMIVVTDACLPLVASGETPLLPRILINSDLPTKKETYLRLVSTCLAADMMVGCEVVVLKELDECSGLSFAEMPINAALLNFKFQKGIDSSRFMLLFLLPWLIFPLKSMHVWRIKVQILQVQLLLLVSCCSLRFKGTPYLPSLINFFCSRCASYPTKQWRAREVPCTLKMPMSGLAGK</sequence>